<dbReference type="EMBL" id="OZ034819">
    <property type="protein sequence ID" value="CAL1397422.1"/>
    <property type="molecule type" value="Genomic_DNA"/>
</dbReference>
<accession>A0AAV2FHG4</accession>
<sequence>MGAKIGNAARIDEVLWNTEERMSPTQGKLVGGQLLGEIEGQQVTTCFNYITPWDLVAYGKLGRNRGAEKWSGQVMDITRKIMEKNLLGSRTLLRELVC</sequence>
<reference evidence="1 2" key="1">
    <citation type="submission" date="2024-04" db="EMBL/GenBank/DDBJ databases">
        <authorList>
            <person name="Fracassetti M."/>
        </authorList>
    </citation>
    <scope>NUCLEOTIDE SEQUENCE [LARGE SCALE GENOMIC DNA]</scope>
</reference>
<evidence type="ECO:0000313" key="1">
    <source>
        <dbReference type="EMBL" id="CAL1397422.1"/>
    </source>
</evidence>
<proteinExistence type="predicted"/>
<keyword evidence="2" id="KW-1185">Reference proteome</keyword>
<dbReference type="AlphaFoldDB" id="A0AAV2FHG4"/>
<evidence type="ECO:0000313" key="2">
    <source>
        <dbReference type="Proteomes" id="UP001497516"/>
    </source>
</evidence>
<protein>
    <submittedName>
        <fullName evidence="1">Uncharacterized protein</fullName>
    </submittedName>
</protein>
<name>A0AAV2FHG4_9ROSI</name>
<dbReference type="Proteomes" id="UP001497516">
    <property type="component" value="Chromosome 6"/>
</dbReference>
<organism evidence="1 2">
    <name type="scientific">Linum trigynum</name>
    <dbReference type="NCBI Taxonomy" id="586398"/>
    <lineage>
        <taxon>Eukaryota</taxon>
        <taxon>Viridiplantae</taxon>
        <taxon>Streptophyta</taxon>
        <taxon>Embryophyta</taxon>
        <taxon>Tracheophyta</taxon>
        <taxon>Spermatophyta</taxon>
        <taxon>Magnoliopsida</taxon>
        <taxon>eudicotyledons</taxon>
        <taxon>Gunneridae</taxon>
        <taxon>Pentapetalae</taxon>
        <taxon>rosids</taxon>
        <taxon>fabids</taxon>
        <taxon>Malpighiales</taxon>
        <taxon>Linaceae</taxon>
        <taxon>Linum</taxon>
    </lineage>
</organism>
<gene>
    <name evidence="1" type="ORF">LTRI10_LOCUS37723</name>
</gene>